<dbReference type="AlphaFoldDB" id="A0A1H4JM78"/>
<evidence type="ECO:0000313" key="9">
    <source>
        <dbReference type="Proteomes" id="UP000182652"/>
    </source>
</evidence>
<dbReference type="InterPro" id="IPR001792">
    <property type="entry name" value="Acylphosphatase-like_dom"/>
</dbReference>
<evidence type="ECO:0000256" key="3">
    <source>
        <dbReference type="ARBA" id="ARBA00015991"/>
    </source>
</evidence>
<accession>A0A1H4JM78</accession>
<dbReference type="EC" id="3.6.1.7" evidence="2 5"/>
<evidence type="ECO:0000259" key="7">
    <source>
        <dbReference type="PROSITE" id="PS51160"/>
    </source>
</evidence>
<dbReference type="RefSeq" id="WP_066216602.1">
    <property type="nucleotide sequence ID" value="NZ_FNSN01000003.1"/>
</dbReference>
<name>A0A1H4JM78_9MICC</name>
<sequence length="91" mass="9853">MERIRLLITGRVQAVGYRFAMCQAAEEIGVSGWVRNRADGSVEAEAEGDPKRLADLVAWAHHGPRWARVDAVRSEPVPPTGGSGFDVLPDA</sequence>
<dbReference type="InterPro" id="IPR036046">
    <property type="entry name" value="Acylphosphatase-like_dom_sf"/>
</dbReference>
<evidence type="ECO:0000256" key="1">
    <source>
        <dbReference type="ARBA" id="ARBA00005614"/>
    </source>
</evidence>
<dbReference type="Gene3D" id="3.30.70.100">
    <property type="match status" value="1"/>
</dbReference>
<reference evidence="8 9" key="1">
    <citation type="submission" date="2016-10" db="EMBL/GenBank/DDBJ databases">
        <authorList>
            <person name="de Groot N.N."/>
        </authorList>
    </citation>
    <scope>NUCLEOTIDE SEQUENCE [LARGE SCALE GENOMIC DNA]</scope>
    <source>
        <strain evidence="8 9">DSM 10495</strain>
    </source>
</reference>
<feature type="domain" description="Acylphosphatase-like" evidence="7">
    <location>
        <begin position="3"/>
        <end position="89"/>
    </location>
</feature>
<dbReference type="PROSITE" id="PS00151">
    <property type="entry name" value="ACYLPHOSPHATASE_2"/>
    <property type="match status" value="1"/>
</dbReference>
<dbReference type="PRINTS" id="PR00112">
    <property type="entry name" value="ACYLPHPHTASE"/>
</dbReference>
<organism evidence="8 9">
    <name type="scientific">Arthrobacter woluwensis</name>
    <dbReference type="NCBI Taxonomy" id="156980"/>
    <lineage>
        <taxon>Bacteria</taxon>
        <taxon>Bacillati</taxon>
        <taxon>Actinomycetota</taxon>
        <taxon>Actinomycetes</taxon>
        <taxon>Micrococcales</taxon>
        <taxon>Micrococcaceae</taxon>
        <taxon>Arthrobacter</taxon>
    </lineage>
</organism>
<dbReference type="Proteomes" id="UP000182652">
    <property type="component" value="Unassembled WGS sequence"/>
</dbReference>
<keyword evidence="9" id="KW-1185">Reference proteome</keyword>
<dbReference type="STRING" id="156980.SAMN04489745_0254"/>
<keyword evidence="5" id="KW-0378">Hydrolase</keyword>
<dbReference type="PROSITE" id="PS51160">
    <property type="entry name" value="ACYLPHOSPHATASE_3"/>
    <property type="match status" value="1"/>
</dbReference>
<dbReference type="InterPro" id="IPR017968">
    <property type="entry name" value="Acylphosphatase_CS"/>
</dbReference>
<comment type="catalytic activity">
    <reaction evidence="4 5">
        <text>an acyl phosphate + H2O = a carboxylate + phosphate + H(+)</text>
        <dbReference type="Rhea" id="RHEA:14965"/>
        <dbReference type="ChEBI" id="CHEBI:15377"/>
        <dbReference type="ChEBI" id="CHEBI:15378"/>
        <dbReference type="ChEBI" id="CHEBI:29067"/>
        <dbReference type="ChEBI" id="CHEBI:43474"/>
        <dbReference type="ChEBI" id="CHEBI:59918"/>
        <dbReference type="EC" id="3.6.1.7"/>
    </reaction>
</comment>
<dbReference type="PANTHER" id="PTHR47268:SF4">
    <property type="entry name" value="ACYLPHOSPHATASE"/>
    <property type="match status" value="1"/>
</dbReference>
<dbReference type="Pfam" id="PF00708">
    <property type="entry name" value="Acylphosphatase"/>
    <property type="match status" value="1"/>
</dbReference>
<dbReference type="GO" id="GO:0003998">
    <property type="term" value="F:acylphosphatase activity"/>
    <property type="evidence" value="ECO:0007669"/>
    <property type="project" value="UniProtKB-EC"/>
</dbReference>
<protein>
    <recommendedName>
        <fullName evidence="3 5">acylphosphatase</fullName>
        <ecNumber evidence="2 5">3.6.1.7</ecNumber>
    </recommendedName>
</protein>
<gene>
    <name evidence="8" type="ORF">SAMN04489745_0254</name>
</gene>
<dbReference type="InterPro" id="IPR020456">
    <property type="entry name" value="Acylphosphatase"/>
</dbReference>
<evidence type="ECO:0000256" key="5">
    <source>
        <dbReference type="PROSITE-ProRule" id="PRU00520"/>
    </source>
</evidence>
<evidence type="ECO:0000256" key="4">
    <source>
        <dbReference type="ARBA" id="ARBA00047645"/>
    </source>
</evidence>
<evidence type="ECO:0000256" key="6">
    <source>
        <dbReference type="RuleBase" id="RU004168"/>
    </source>
</evidence>
<feature type="active site" evidence="5">
    <location>
        <position position="18"/>
    </location>
</feature>
<dbReference type="PANTHER" id="PTHR47268">
    <property type="entry name" value="ACYLPHOSPHATASE"/>
    <property type="match status" value="1"/>
</dbReference>
<evidence type="ECO:0000256" key="2">
    <source>
        <dbReference type="ARBA" id="ARBA00012150"/>
    </source>
</evidence>
<proteinExistence type="inferred from homology"/>
<feature type="active site" evidence="5">
    <location>
        <position position="36"/>
    </location>
</feature>
<evidence type="ECO:0000313" key="8">
    <source>
        <dbReference type="EMBL" id="SEB47065.1"/>
    </source>
</evidence>
<dbReference type="EMBL" id="FNSN01000003">
    <property type="protein sequence ID" value="SEB47065.1"/>
    <property type="molecule type" value="Genomic_DNA"/>
</dbReference>
<dbReference type="SUPFAM" id="SSF54975">
    <property type="entry name" value="Acylphosphatase/BLUF domain-like"/>
    <property type="match status" value="1"/>
</dbReference>
<comment type="similarity">
    <text evidence="1 6">Belongs to the acylphosphatase family.</text>
</comment>